<dbReference type="InParanoid" id="M0MK05"/>
<evidence type="ECO:0000313" key="3">
    <source>
        <dbReference type="Proteomes" id="UP000011669"/>
    </source>
</evidence>
<accession>M0MK05</accession>
<dbReference type="Proteomes" id="UP000011669">
    <property type="component" value="Unassembled WGS sequence"/>
</dbReference>
<dbReference type="AlphaFoldDB" id="M0MK05"/>
<gene>
    <name evidence="2" type="ORF">C449_09034</name>
</gene>
<evidence type="ECO:0000256" key="1">
    <source>
        <dbReference type="SAM" id="Phobius"/>
    </source>
</evidence>
<feature type="transmembrane region" description="Helical" evidence="1">
    <location>
        <begin position="21"/>
        <end position="42"/>
    </location>
</feature>
<comment type="caution">
    <text evidence="2">The sequence shown here is derived from an EMBL/GenBank/DDBJ whole genome shotgun (WGS) entry which is preliminary data.</text>
</comment>
<dbReference type="RefSeq" id="WP_006077660.1">
    <property type="nucleotide sequence ID" value="NZ_AOMD01000021.1"/>
</dbReference>
<reference evidence="2 3" key="1">
    <citation type="journal article" date="2014" name="PLoS Genet.">
        <title>Phylogenetically driven sequencing of extremely halophilic archaea reveals strategies for static and dynamic osmo-response.</title>
        <authorList>
            <person name="Becker E.A."/>
            <person name="Seitzer P.M."/>
            <person name="Tritt A."/>
            <person name="Larsen D."/>
            <person name="Krusor M."/>
            <person name="Yao A.I."/>
            <person name="Wu D."/>
            <person name="Madern D."/>
            <person name="Eisen J.A."/>
            <person name="Darling A.E."/>
            <person name="Facciotti M.T."/>
        </authorList>
    </citation>
    <scope>NUCLEOTIDE SEQUENCE [LARGE SCALE GENOMIC DNA]</scope>
    <source>
        <strain evidence="2 3">DSM 5350</strain>
    </source>
</reference>
<feature type="transmembrane region" description="Helical" evidence="1">
    <location>
        <begin position="97"/>
        <end position="119"/>
    </location>
</feature>
<dbReference type="OrthoDB" id="330759at2157"/>
<feature type="transmembrane region" description="Helical" evidence="1">
    <location>
        <begin position="48"/>
        <end position="66"/>
    </location>
</feature>
<organism evidence="2 3">
    <name type="scientific">Halococcus saccharolyticus DSM 5350</name>
    <dbReference type="NCBI Taxonomy" id="1227455"/>
    <lineage>
        <taxon>Archaea</taxon>
        <taxon>Methanobacteriati</taxon>
        <taxon>Methanobacteriota</taxon>
        <taxon>Stenosarchaea group</taxon>
        <taxon>Halobacteria</taxon>
        <taxon>Halobacteriales</taxon>
        <taxon>Halococcaceae</taxon>
        <taxon>Halococcus</taxon>
    </lineage>
</organism>
<keyword evidence="3" id="KW-1185">Reference proteome</keyword>
<keyword evidence="1" id="KW-1133">Transmembrane helix</keyword>
<sequence>MSFATYVKQNTLGIRLNLGGLTRSQLSAMVLAAITGGVHLYLFATQSFVPFLLAGLGFLTLAGLMATSFDHRLLYFGGVVFTLTQISAWVMLGMPDFLLGVADKTVQVALIGLLTTLYVSEHRSAVADRTRTETSDPKGVVR</sequence>
<protein>
    <submittedName>
        <fullName evidence="2">Uncharacterized protein</fullName>
    </submittedName>
</protein>
<evidence type="ECO:0000313" key="2">
    <source>
        <dbReference type="EMBL" id="EMA44790.1"/>
    </source>
</evidence>
<keyword evidence="1" id="KW-0472">Membrane</keyword>
<dbReference type="STRING" id="1227455.C449_09034"/>
<proteinExistence type="predicted"/>
<dbReference type="EMBL" id="AOMD01000021">
    <property type="protein sequence ID" value="EMA44790.1"/>
    <property type="molecule type" value="Genomic_DNA"/>
</dbReference>
<name>M0MK05_9EURY</name>
<dbReference type="PATRIC" id="fig|1227455.4.peg.1853"/>
<keyword evidence="1" id="KW-0812">Transmembrane</keyword>
<feature type="transmembrane region" description="Helical" evidence="1">
    <location>
        <begin position="73"/>
        <end position="91"/>
    </location>
</feature>